<name>A0AA38J1R7_9CUCU</name>
<comment type="caution">
    <text evidence="2">The sequence shown here is derived from an EMBL/GenBank/DDBJ whole genome shotgun (WGS) entry which is preliminary data.</text>
</comment>
<dbReference type="Proteomes" id="UP001168821">
    <property type="component" value="Unassembled WGS sequence"/>
</dbReference>
<accession>A0AA38J1R7</accession>
<proteinExistence type="predicted"/>
<feature type="compositionally biased region" description="Basic and acidic residues" evidence="1">
    <location>
        <begin position="1"/>
        <end position="19"/>
    </location>
</feature>
<reference evidence="2" key="1">
    <citation type="journal article" date="2023" name="G3 (Bethesda)">
        <title>Whole genome assemblies of Zophobas morio and Tenebrio molitor.</title>
        <authorList>
            <person name="Kaur S."/>
            <person name="Stinson S.A."/>
            <person name="diCenzo G.C."/>
        </authorList>
    </citation>
    <scope>NUCLEOTIDE SEQUENCE</scope>
    <source>
        <strain evidence="2">QUZm001</strain>
    </source>
</reference>
<keyword evidence="3" id="KW-1185">Reference proteome</keyword>
<feature type="region of interest" description="Disordered" evidence="1">
    <location>
        <begin position="1"/>
        <end position="20"/>
    </location>
</feature>
<evidence type="ECO:0000313" key="2">
    <source>
        <dbReference type="EMBL" id="KAJ3665149.1"/>
    </source>
</evidence>
<sequence length="94" mass="10790">MTTHAKHTENELKNKEKKSQKLKIASWDVQETFQEGALRQFTLELQRYDIATAAIQKTKQKGNSITEIGNYIFFNSGNANRMLGTGFLVRKNLK</sequence>
<dbReference type="EMBL" id="JALNTZ010000001">
    <property type="protein sequence ID" value="KAJ3665149.1"/>
    <property type="molecule type" value="Genomic_DNA"/>
</dbReference>
<organism evidence="2 3">
    <name type="scientific">Zophobas morio</name>
    <dbReference type="NCBI Taxonomy" id="2755281"/>
    <lineage>
        <taxon>Eukaryota</taxon>
        <taxon>Metazoa</taxon>
        <taxon>Ecdysozoa</taxon>
        <taxon>Arthropoda</taxon>
        <taxon>Hexapoda</taxon>
        <taxon>Insecta</taxon>
        <taxon>Pterygota</taxon>
        <taxon>Neoptera</taxon>
        <taxon>Endopterygota</taxon>
        <taxon>Coleoptera</taxon>
        <taxon>Polyphaga</taxon>
        <taxon>Cucujiformia</taxon>
        <taxon>Tenebrionidae</taxon>
        <taxon>Zophobas</taxon>
    </lineage>
</organism>
<protein>
    <submittedName>
        <fullName evidence="2">Uncharacterized protein</fullName>
    </submittedName>
</protein>
<gene>
    <name evidence="2" type="ORF">Zmor_000661</name>
</gene>
<evidence type="ECO:0000313" key="3">
    <source>
        <dbReference type="Proteomes" id="UP001168821"/>
    </source>
</evidence>
<evidence type="ECO:0000256" key="1">
    <source>
        <dbReference type="SAM" id="MobiDB-lite"/>
    </source>
</evidence>
<dbReference type="AlphaFoldDB" id="A0AA38J1R7"/>